<organism evidence="2 3">
    <name type="scientific">Thalassotalea euphylliae</name>
    <dbReference type="NCBI Taxonomy" id="1655234"/>
    <lineage>
        <taxon>Bacteria</taxon>
        <taxon>Pseudomonadati</taxon>
        <taxon>Pseudomonadota</taxon>
        <taxon>Gammaproteobacteria</taxon>
        <taxon>Alteromonadales</taxon>
        <taxon>Colwelliaceae</taxon>
        <taxon>Thalassotalea</taxon>
    </lineage>
</organism>
<comment type="caution">
    <text evidence="2">The sequence shown here is derived from an EMBL/GenBank/DDBJ whole genome shotgun (WGS) entry which is preliminary data.</text>
</comment>
<dbReference type="Proteomes" id="UP000256478">
    <property type="component" value="Unassembled WGS sequence"/>
</dbReference>
<feature type="transmembrane region" description="Helical" evidence="1">
    <location>
        <begin position="82"/>
        <end position="103"/>
    </location>
</feature>
<keyword evidence="1" id="KW-1133">Transmembrane helix</keyword>
<name>A0A3E0TKL4_9GAMM</name>
<dbReference type="OrthoDB" id="6101333at2"/>
<dbReference type="Gene3D" id="1.25.40.10">
    <property type="entry name" value="Tetratricopeptide repeat domain"/>
    <property type="match status" value="1"/>
</dbReference>
<evidence type="ECO:0000313" key="3">
    <source>
        <dbReference type="Proteomes" id="UP000256478"/>
    </source>
</evidence>
<evidence type="ECO:0000256" key="1">
    <source>
        <dbReference type="SAM" id="Phobius"/>
    </source>
</evidence>
<dbReference type="EMBL" id="QUOU01000001">
    <property type="protein sequence ID" value="REL25119.1"/>
    <property type="molecule type" value="Genomic_DNA"/>
</dbReference>
<dbReference type="RefSeq" id="WP_116006284.1">
    <property type="nucleotide sequence ID" value="NZ_QUOU01000001.1"/>
</dbReference>
<evidence type="ECO:0000313" key="2">
    <source>
        <dbReference type="EMBL" id="REL25119.1"/>
    </source>
</evidence>
<dbReference type="AlphaFoldDB" id="A0A3E0TKL4"/>
<keyword evidence="1" id="KW-0472">Membrane</keyword>
<accession>A0A3E0TKL4</accession>
<sequence>MEYGESSFNGGITYQHQCQSCGHSKHNVKGEISYSYLFLQSLPLFPTGRQVQLECTNCLQLVGKADIDKALYQQLLGSAFTIYHFLVKFVGTFLLCYFIYLWLQALETERNQTQYIVSAPQINDFMLFDNRQITDAYRPHEKYRIGKVVDVTGDTISLVLGNMVYSHKSSFRDAIASGQTRAFSYFGKKHHHFHIDDLQQLHGRDGVLIAARPDGNVLYGNFIINDIGYRLSASYIPGEREYASGLAYEQASYIQDHMVEAFVKFEKSAQLGFSEGQIKLAEIYLAGDLVKPDFSLALFWLEQASLNSYERAIKKYAIVCEQTKDCDLPAFYQRLVDHGVNLHRVD</sequence>
<gene>
    <name evidence="2" type="ORF">DXX93_00185</name>
</gene>
<reference evidence="2 3" key="1">
    <citation type="submission" date="2018-08" db="EMBL/GenBank/DDBJ databases">
        <title>Thalassotalea euphylliae genome.</title>
        <authorList>
            <person name="Summers S."/>
            <person name="Rice S.A."/>
            <person name="Freckelton M.L."/>
            <person name="Nedved B.T."/>
            <person name="Hadfield M.G."/>
        </authorList>
    </citation>
    <scope>NUCLEOTIDE SEQUENCE [LARGE SCALE GENOMIC DNA]</scope>
    <source>
        <strain evidence="2 3">H1</strain>
    </source>
</reference>
<keyword evidence="1" id="KW-0812">Transmembrane</keyword>
<proteinExistence type="predicted"/>
<dbReference type="SMART" id="SM00671">
    <property type="entry name" value="SEL1"/>
    <property type="match status" value="1"/>
</dbReference>
<protein>
    <submittedName>
        <fullName evidence="2">Sel1 repeat family protein</fullName>
    </submittedName>
</protein>
<dbReference type="InterPro" id="IPR011990">
    <property type="entry name" value="TPR-like_helical_dom_sf"/>
</dbReference>
<dbReference type="SUPFAM" id="SSF81901">
    <property type="entry name" value="HCP-like"/>
    <property type="match status" value="1"/>
</dbReference>
<dbReference type="InterPro" id="IPR006597">
    <property type="entry name" value="Sel1-like"/>
</dbReference>